<evidence type="ECO:0000256" key="5">
    <source>
        <dbReference type="HAMAP-Rule" id="MF_00081"/>
    </source>
</evidence>
<dbReference type="GO" id="GO:0003677">
    <property type="term" value="F:DNA binding"/>
    <property type="evidence" value="ECO:0007669"/>
    <property type="project" value="InterPro"/>
</dbReference>
<feature type="domain" description="Winged helix-turn-helix transcription repressor HrcA DNA-binding" evidence="7">
    <location>
        <begin position="12"/>
        <end position="79"/>
    </location>
</feature>
<sequence>MPKVSEDFLSALNSRSQDIFRKLVERYLETGEPVGSRNLSRMLDLSLSPASVRNVMADLEELGLIAAPHTSAGRAPTQQGLRFFVDAMLEVGAVDERERKEISKHIEGSAQAGGVEDLLTEASQLLSGLSHGAGVVIATKADLVLKHVEFVRLDPFRAMAVLVGQDGQVENRIVQLPPGLTTSALTQASNYLANLVVGRTLREARAALKQQRAEQLSELDELTRKLVEEGLATLSTTSDSSLPTVIVRGRANLLNATMESDDLNRMRQLFDELESKDGLIELLGDAEVAQGVRIFIGSENKLFSLSGSSVILSPYKDANDKVVGVLGVIGPTRLNYARIVPVVDYTANVISAMMARKARQG</sequence>
<keyword evidence="3 5" id="KW-0346">Stress response</keyword>
<evidence type="ECO:0000313" key="8">
    <source>
        <dbReference type="EMBL" id="MCI0128397.1"/>
    </source>
</evidence>
<evidence type="ECO:0000256" key="3">
    <source>
        <dbReference type="ARBA" id="ARBA00023016"/>
    </source>
</evidence>
<evidence type="ECO:0000259" key="6">
    <source>
        <dbReference type="Pfam" id="PF01628"/>
    </source>
</evidence>
<dbReference type="NCBIfam" id="TIGR00331">
    <property type="entry name" value="hrcA"/>
    <property type="match status" value="1"/>
</dbReference>
<dbReference type="InterPro" id="IPR002571">
    <property type="entry name" value="HrcA"/>
</dbReference>
<dbReference type="GO" id="GO:0045892">
    <property type="term" value="P:negative regulation of DNA-templated transcription"/>
    <property type="evidence" value="ECO:0007669"/>
    <property type="project" value="UniProtKB-UniRule"/>
</dbReference>
<gene>
    <name evidence="5 8" type="primary">hrcA</name>
    <name evidence="8" type="ORF">ML536_16320</name>
</gene>
<proteinExistence type="inferred from homology"/>
<evidence type="ECO:0000259" key="7">
    <source>
        <dbReference type="Pfam" id="PF03444"/>
    </source>
</evidence>
<dbReference type="PANTHER" id="PTHR34824">
    <property type="entry name" value="HEAT-INDUCIBLE TRANSCRIPTION REPRESSOR HRCA"/>
    <property type="match status" value="1"/>
</dbReference>
<protein>
    <recommendedName>
        <fullName evidence="5">Heat-inducible transcription repressor HrcA</fullName>
    </recommendedName>
</protein>
<dbReference type="Gene3D" id="3.30.450.40">
    <property type="match status" value="1"/>
</dbReference>
<dbReference type="RefSeq" id="WP_035034119.1">
    <property type="nucleotide sequence ID" value="NZ_JAKETQ010000002.1"/>
</dbReference>
<accession>A0AA41UCM6</accession>
<dbReference type="Gene3D" id="1.10.10.10">
    <property type="entry name" value="Winged helix-like DNA-binding domain superfamily/Winged helix DNA-binding domain"/>
    <property type="match status" value="1"/>
</dbReference>
<dbReference type="Proteomes" id="UP001156140">
    <property type="component" value="Unassembled WGS sequence"/>
</dbReference>
<evidence type="ECO:0000256" key="4">
    <source>
        <dbReference type="ARBA" id="ARBA00023163"/>
    </source>
</evidence>
<comment type="function">
    <text evidence="5">Negative regulator of class I heat shock genes (grpE-dnaK-dnaJ and groELS operons). Prevents heat-shock induction of these operons.</text>
</comment>
<evidence type="ECO:0000256" key="1">
    <source>
        <dbReference type="ARBA" id="ARBA00022491"/>
    </source>
</evidence>
<evidence type="ECO:0000256" key="2">
    <source>
        <dbReference type="ARBA" id="ARBA00023015"/>
    </source>
</evidence>
<dbReference type="InterPro" id="IPR036390">
    <property type="entry name" value="WH_DNA-bd_sf"/>
</dbReference>
<dbReference type="HAMAP" id="MF_00081">
    <property type="entry name" value="HrcA"/>
    <property type="match status" value="1"/>
</dbReference>
<dbReference type="EMBL" id="JALAZD010000002">
    <property type="protein sequence ID" value="MCI0128397.1"/>
    <property type="molecule type" value="Genomic_DNA"/>
</dbReference>
<keyword evidence="9" id="KW-1185">Reference proteome</keyword>
<keyword evidence="2 5" id="KW-0805">Transcription regulation</keyword>
<reference evidence="8" key="1">
    <citation type="submission" date="2022-03" db="EMBL/GenBank/DDBJ databases">
        <title>The complete genome sequence of a Methyloterrigena soli.</title>
        <authorList>
            <person name="Zi Z."/>
        </authorList>
    </citation>
    <scope>NUCLEOTIDE SEQUENCE</scope>
    <source>
        <strain evidence="8">M48</strain>
    </source>
</reference>
<dbReference type="Pfam" id="PF03444">
    <property type="entry name" value="WHD_HrcA"/>
    <property type="match status" value="1"/>
</dbReference>
<keyword evidence="4 5" id="KW-0804">Transcription</keyword>
<dbReference type="InterPro" id="IPR036388">
    <property type="entry name" value="WH-like_DNA-bd_sf"/>
</dbReference>
<comment type="similarity">
    <text evidence="5">Belongs to the HrcA family.</text>
</comment>
<organism evidence="8 9">
    <name type="scientific">Paradevosia shaoguanensis</name>
    <dbReference type="NCBI Taxonomy" id="1335043"/>
    <lineage>
        <taxon>Bacteria</taxon>
        <taxon>Pseudomonadati</taxon>
        <taxon>Pseudomonadota</taxon>
        <taxon>Alphaproteobacteria</taxon>
        <taxon>Hyphomicrobiales</taxon>
        <taxon>Devosiaceae</taxon>
        <taxon>Paradevosia</taxon>
    </lineage>
</organism>
<dbReference type="InterPro" id="IPR021153">
    <property type="entry name" value="HrcA_C"/>
</dbReference>
<name>A0AA41UCM6_9HYPH</name>
<dbReference type="InterPro" id="IPR005104">
    <property type="entry name" value="WHTH_HrcA_DNA-bd"/>
</dbReference>
<comment type="caution">
    <text evidence="8">The sequence shown here is derived from an EMBL/GenBank/DDBJ whole genome shotgun (WGS) entry which is preliminary data.</text>
</comment>
<evidence type="ECO:0000313" key="9">
    <source>
        <dbReference type="Proteomes" id="UP001156140"/>
    </source>
</evidence>
<dbReference type="Pfam" id="PF01628">
    <property type="entry name" value="HrcA"/>
    <property type="match status" value="1"/>
</dbReference>
<dbReference type="PIRSF" id="PIRSF005485">
    <property type="entry name" value="HrcA"/>
    <property type="match status" value="1"/>
</dbReference>
<dbReference type="SUPFAM" id="SSF55781">
    <property type="entry name" value="GAF domain-like"/>
    <property type="match status" value="1"/>
</dbReference>
<dbReference type="InterPro" id="IPR029016">
    <property type="entry name" value="GAF-like_dom_sf"/>
</dbReference>
<dbReference type="AlphaFoldDB" id="A0AA41UCM6"/>
<dbReference type="PANTHER" id="PTHR34824:SF1">
    <property type="entry name" value="HEAT-INDUCIBLE TRANSCRIPTION REPRESSOR HRCA"/>
    <property type="match status" value="1"/>
</dbReference>
<keyword evidence="1 5" id="KW-0678">Repressor</keyword>
<dbReference type="SUPFAM" id="SSF46785">
    <property type="entry name" value="Winged helix' DNA-binding domain"/>
    <property type="match status" value="1"/>
</dbReference>
<feature type="domain" description="Heat-inducible transcription repressor HrcA C-terminal" evidence="6">
    <location>
        <begin position="116"/>
        <end position="340"/>
    </location>
</feature>